<evidence type="ECO:0000313" key="3">
    <source>
        <dbReference type="Proteomes" id="UP000887229"/>
    </source>
</evidence>
<dbReference type="Pfam" id="PF07488">
    <property type="entry name" value="Glyco_hydro_67M"/>
    <property type="match status" value="1"/>
</dbReference>
<dbReference type="InterPro" id="IPR011100">
    <property type="entry name" value="Glyco_hydro_67_cat"/>
</dbReference>
<dbReference type="Proteomes" id="UP000887229">
    <property type="component" value="Unassembled WGS sequence"/>
</dbReference>
<keyword evidence="3" id="KW-1185">Reference proteome</keyword>
<accession>A0A9P7ZEN0</accession>
<dbReference type="Gene3D" id="3.20.20.80">
    <property type="entry name" value="Glycosidases"/>
    <property type="match status" value="1"/>
</dbReference>
<dbReference type="AlphaFoldDB" id="A0A9P7ZEN0"/>
<evidence type="ECO:0000259" key="1">
    <source>
        <dbReference type="Pfam" id="PF07488"/>
    </source>
</evidence>
<name>A0A9P7ZEN0_9HYPO</name>
<proteinExistence type="predicted"/>
<dbReference type="GO" id="GO:0046559">
    <property type="term" value="F:alpha-glucuronidase activity"/>
    <property type="evidence" value="ECO:0007669"/>
    <property type="project" value="InterPro"/>
</dbReference>
<organism evidence="2 3">
    <name type="scientific">Emericellopsis atlantica</name>
    <dbReference type="NCBI Taxonomy" id="2614577"/>
    <lineage>
        <taxon>Eukaryota</taxon>
        <taxon>Fungi</taxon>
        <taxon>Dikarya</taxon>
        <taxon>Ascomycota</taxon>
        <taxon>Pezizomycotina</taxon>
        <taxon>Sordariomycetes</taxon>
        <taxon>Hypocreomycetidae</taxon>
        <taxon>Hypocreales</taxon>
        <taxon>Bionectriaceae</taxon>
        <taxon>Emericellopsis</taxon>
    </lineage>
</organism>
<feature type="domain" description="Glycosyl hydrolase family 67 catalytic" evidence="1">
    <location>
        <begin position="38"/>
        <end position="80"/>
    </location>
</feature>
<protein>
    <submittedName>
        <fullName evidence="2">Glycosyl hydrolase family 67 middle domain-containing protein</fullName>
    </submittedName>
</protein>
<dbReference type="GO" id="GO:0033939">
    <property type="term" value="F:xylan alpha-1,2-glucuronosidase activity"/>
    <property type="evidence" value="ECO:0007669"/>
    <property type="project" value="TreeGrafter"/>
</dbReference>
<comment type="caution">
    <text evidence="2">The sequence shown here is derived from an EMBL/GenBank/DDBJ whole genome shotgun (WGS) entry which is preliminary data.</text>
</comment>
<gene>
    <name evidence="2" type="ORF">F5Z01DRAFT_677637</name>
</gene>
<dbReference type="GeneID" id="70296278"/>
<dbReference type="EMBL" id="MU251275">
    <property type="protein sequence ID" value="KAG9250689.1"/>
    <property type="molecule type" value="Genomic_DNA"/>
</dbReference>
<keyword evidence="2" id="KW-0378">Hydrolase</keyword>
<sequence>MERREQQWGSETPPRCEYAAISPLLVDIALHSSYYPSSAAVEFFAELDGQLDDNVVVQIKYGPIDVQVREPVSPLWGDMLRE</sequence>
<evidence type="ECO:0000313" key="2">
    <source>
        <dbReference type="EMBL" id="KAG9250689.1"/>
    </source>
</evidence>
<reference evidence="2" key="1">
    <citation type="journal article" date="2021" name="IMA Fungus">
        <title>Genomic characterization of three marine fungi, including Emericellopsis atlantica sp. nov. with signatures of a generalist lifestyle and marine biomass degradation.</title>
        <authorList>
            <person name="Hagestad O.C."/>
            <person name="Hou L."/>
            <person name="Andersen J.H."/>
            <person name="Hansen E.H."/>
            <person name="Altermark B."/>
            <person name="Li C."/>
            <person name="Kuhnert E."/>
            <person name="Cox R.J."/>
            <person name="Crous P.W."/>
            <person name="Spatafora J.W."/>
            <person name="Lail K."/>
            <person name="Amirebrahimi M."/>
            <person name="Lipzen A."/>
            <person name="Pangilinan J."/>
            <person name="Andreopoulos W."/>
            <person name="Hayes R.D."/>
            <person name="Ng V."/>
            <person name="Grigoriev I.V."/>
            <person name="Jackson S.A."/>
            <person name="Sutton T.D.S."/>
            <person name="Dobson A.D.W."/>
            <person name="Rama T."/>
        </authorList>
    </citation>
    <scope>NUCLEOTIDE SEQUENCE</scope>
    <source>
        <strain evidence="2">TS7</strain>
    </source>
</reference>
<dbReference type="RefSeq" id="XP_046114613.1">
    <property type="nucleotide sequence ID" value="XM_046265375.1"/>
</dbReference>
<dbReference type="GO" id="GO:0045493">
    <property type="term" value="P:xylan catabolic process"/>
    <property type="evidence" value="ECO:0007669"/>
    <property type="project" value="InterPro"/>
</dbReference>
<dbReference type="GO" id="GO:0005576">
    <property type="term" value="C:extracellular region"/>
    <property type="evidence" value="ECO:0007669"/>
    <property type="project" value="InterPro"/>
</dbReference>
<dbReference type="InterPro" id="IPR017853">
    <property type="entry name" value="GH"/>
</dbReference>
<dbReference type="SUPFAM" id="SSF51445">
    <property type="entry name" value="(Trans)glycosidases"/>
    <property type="match status" value="1"/>
</dbReference>
<dbReference type="PANTHER" id="PTHR39207">
    <property type="entry name" value="ALPHA-GLUCURONIDASE A"/>
    <property type="match status" value="1"/>
</dbReference>
<dbReference type="PANTHER" id="PTHR39207:SF1">
    <property type="entry name" value="ALPHA-GLUCURONIDASE A"/>
    <property type="match status" value="1"/>
</dbReference>